<dbReference type="EMBL" id="JBHRZO010000036">
    <property type="protein sequence ID" value="MFC3847953.1"/>
    <property type="molecule type" value="Genomic_DNA"/>
</dbReference>
<dbReference type="Gene3D" id="3.30.360.10">
    <property type="entry name" value="Dihydrodipicolinate Reductase, domain 2"/>
    <property type="match status" value="1"/>
</dbReference>
<dbReference type="PANTHER" id="PTHR43249">
    <property type="entry name" value="UDP-N-ACETYL-2-AMINO-2-DEOXY-D-GLUCURONATE OXIDASE"/>
    <property type="match status" value="1"/>
</dbReference>
<gene>
    <name evidence="3" type="ORF">ACFOPX_05345</name>
</gene>
<dbReference type="InterPro" id="IPR036291">
    <property type="entry name" value="NAD(P)-bd_dom_sf"/>
</dbReference>
<organism evidence="3 4">
    <name type="scientific">Helicobacter baculiformis</name>
    <dbReference type="NCBI Taxonomy" id="427351"/>
    <lineage>
        <taxon>Bacteria</taxon>
        <taxon>Pseudomonadati</taxon>
        <taxon>Campylobacterota</taxon>
        <taxon>Epsilonproteobacteria</taxon>
        <taxon>Campylobacterales</taxon>
        <taxon>Helicobacteraceae</taxon>
        <taxon>Helicobacter</taxon>
    </lineage>
</organism>
<feature type="domain" description="Gfo/Idh/MocA-like oxidoreductase N-terminal" evidence="1">
    <location>
        <begin position="3"/>
        <end position="124"/>
    </location>
</feature>
<sequence>MLFGVIGVGGFIAPKHLQAIRELGHVLDCAMDIHDSVRVLDQYGLDCEFFSDLEDLHQYLQDCKEREKFLDYMVICSPNYLHFEHIEFALSHGIHVICEKPLVLDPSELEEISALEKKYQRRVFNILQLRLHPNIIALKENVSAELLKDPSKVYEISLTYLILRGKWYLNSWKGDENKSGGLAANIGVHFFDILLDIFGDVVDNVVHVHQNDCMGGFLTLKHARISWFLSINPEHLGVHRDSAYRSLISEGNEIDFSDGFDDLHTQSYKQILEGDGIGVEDARAAIELVNAIRCMSPSNPEESCHPLCHKVLHDDVSE</sequence>
<dbReference type="PANTHER" id="PTHR43249:SF1">
    <property type="entry name" value="D-GLUCOSIDE 3-DEHYDROGENASE"/>
    <property type="match status" value="1"/>
</dbReference>
<proteinExistence type="predicted"/>
<accession>A0ABV7ZHB8</accession>
<comment type="caution">
    <text evidence="3">The sequence shown here is derived from an EMBL/GenBank/DDBJ whole genome shotgun (WGS) entry which is preliminary data.</text>
</comment>
<keyword evidence="4" id="KW-1185">Reference proteome</keyword>
<dbReference type="Proteomes" id="UP001595783">
    <property type="component" value="Unassembled WGS sequence"/>
</dbReference>
<dbReference type="SUPFAM" id="SSF51735">
    <property type="entry name" value="NAD(P)-binding Rossmann-fold domains"/>
    <property type="match status" value="1"/>
</dbReference>
<protein>
    <submittedName>
        <fullName evidence="3">Gfo/Idh/MocA family protein</fullName>
    </submittedName>
</protein>
<dbReference type="Pfam" id="PF01408">
    <property type="entry name" value="GFO_IDH_MocA"/>
    <property type="match status" value="1"/>
</dbReference>
<dbReference type="Pfam" id="PF02894">
    <property type="entry name" value="GFO_IDH_MocA_C"/>
    <property type="match status" value="1"/>
</dbReference>
<evidence type="ECO:0000259" key="1">
    <source>
        <dbReference type="Pfam" id="PF01408"/>
    </source>
</evidence>
<dbReference type="InterPro" id="IPR052515">
    <property type="entry name" value="Gfo/Idh/MocA_Oxidoreductase"/>
</dbReference>
<reference evidence="4" key="1">
    <citation type="journal article" date="2019" name="Int. J. Syst. Evol. Microbiol.">
        <title>The Global Catalogue of Microorganisms (GCM) 10K type strain sequencing project: providing services to taxonomists for standard genome sequencing and annotation.</title>
        <authorList>
            <consortium name="The Broad Institute Genomics Platform"/>
            <consortium name="The Broad Institute Genome Sequencing Center for Infectious Disease"/>
            <person name="Wu L."/>
            <person name="Ma J."/>
        </authorList>
    </citation>
    <scope>NUCLEOTIDE SEQUENCE [LARGE SCALE GENOMIC DNA]</scope>
    <source>
        <strain evidence="4">CCUG 53816</strain>
    </source>
</reference>
<dbReference type="InterPro" id="IPR004104">
    <property type="entry name" value="Gfo/Idh/MocA-like_OxRdtase_C"/>
</dbReference>
<dbReference type="InterPro" id="IPR000683">
    <property type="entry name" value="Gfo/Idh/MocA-like_OxRdtase_N"/>
</dbReference>
<evidence type="ECO:0000259" key="2">
    <source>
        <dbReference type="Pfam" id="PF02894"/>
    </source>
</evidence>
<dbReference type="RefSeq" id="WP_104751635.1">
    <property type="nucleotide sequence ID" value="NZ_FZMF01000002.1"/>
</dbReference>
<evidence type="ECO:0000313" key="3">
    <source>
        <dbReference type="EMBL" id="MFC3847953.1"/>
    </source>
</evidence>
<dbReference type="Gene3D" id="3.40.50.720">
    <property type="entry name" value="NAD(P)-binding Rossmann-like Domain"/>
    <property type="match status" value="1"/>
</dbReference>
<evidence type="ECO:0000313" key="4">
    <source>
        <dbReference type="Proteomes" id="UP001595783"/>
    </source>
</evidence>
<feature type="domain" description="Gfo/Idh/MocA-like oxidoreductase C-terminal" evidence="2">
    <location>
        <begin position="152"/>
        <end position="210"/>
    </location>
</feature>
<name>A0ABV7ZHB8_9HELI</name>